<dbReference type="EMBL" id="JAGGNH010000067">
    <property type="protein sequence ID" value="KAJ0960653.1"/>
    <property type="molecule type" value="Genomic_DNA"/>
</dbReference>
<dbReference type="AlphaFoldDB" id="A0A9D5BTZ3"/>
<keyword evidence="2" id="KW-1185">Reference proteome</keyword>
<evidence type="ECO:0000313" key="2">
    <source>
        <dbReference type="Proteomes" id="UP001085076"/>
    </source>
</evidence>
<proteinExistence type="predicted"/>
<protein>
    <submittedName>
        <fullName evidence="1">Uncharacterized protein</fullName>
    </submittedName>
</protein>
<organism evidence="1 2">
    <name type="scientific">Dioscorea zingiberensis</name>
    <dbReference type="NCBI Taxonomy" id="325984"/>
    <lineage>
        <taxon>Eukaryota</taxon>
        <taxon>Viridiplantae</taxon>
        <taxon>Streptophyta</taxon>
        <taxon>Embryophyta</taxon>
        <taxon>Tracheophyta</taxon>
        <taxon>Spermatophyta</taxon>
        <taxon>Magnoliopsida</taxon>
        <taxon>Liliopsida</taxon>
        <taxon>Dioscoreales</taxon>
        <taxon>Dioscoreaceae</taxon>
        <taxon>Dioscorea</taxon>
    </lineage>
</organism>
<gene>
    <name evidence="1" type="ORF">J5N97_001481</name>
</gene>
<dbReference type="Proteomes" id="UP001085076">
    <property type="component" value="Unassembled WGS sequence"/>
</dbReference>
<comment type="caution">
    <text evidence="1">The sequence shown here is derived from an EMBL/GenBank/DDBJ whole genome shotgun (WGS) entry which is preliminary data.</text>
</comment>
<dbReference type="OrthoDB" id="609103at2759"/>
<evidence type="ECO:0000313" key="1">
    <source>
        <dbReference type="EMBL" id="KAJ0960653.1"/>
    </source>
</evidence>
<reference evidence="1 2" key="1">
    <citation type="journal article" date="2022" name="Hortic Res">
        <title>The genome of Dioscorea zingiberensis sheds light on the biosynthesis, origin and evolution of the medicinally important diosgenin saponins.</title>
        <authorList>
            <person name="Li Y."/>
            <person name="Tan C."/>
            <person name="Li Z."/>
            <person name="Guo J."/>
            <person name="Li S."/>
            <person name="Chen X."/>
            <person name="Wang C."/>
            <person name="Dai X."/>
            <person name="Yang H."/>
            <person name="Song W."/>
            <person name="Hou L."/>
            <person name="Xu J."/>
            <person name="Tong Z."/>
            <person name="Xu A."/>
            <person name="Yuan X."/>
            <person name="Wang W."/>
            <person name="Yang Q."/>
            <person name="Chen L."/>
            <person name="Sun Z."/>
            <person name="Wang K."/>
            <person name="Pan B."/>
            <person name="Chen J."/>
            <person name="Bao Y."/>
            <person name="Liu F."/>
            <person name="Qi X."/>
            <person name="Gang D.R."/>
            <person name="Wen J."/>
            <person name="Li J."/>
        </authorList>
    </citation>
    <scope>NUCLEOTIDE SEQUENCE [LARGE SCALE GENOMIC DNA]</scope>
    <source>
        <strain evidence="1">Dzin_1.0</strain>
    </source>
</reference>
<accession>A0A9D5BTZ3</accession>
<sequence>MSSSYLLRIRIKPAEIVSILVTNRSKLLRFFSNFKLEKRMNSLKPTKPKLSKRLPLYNLEIVWRLVGPISIPFLM</sequence>
<name>A0A9D5BTZ3_9LILI</name>